<proteinExistence type="predicted"/>
<name>A0ABW9J2X1_9SPHI</name>
<keyword evidence="2" id="KW-1185">Reference proteome</keyword>
<sequence length="146" mass="15293">MDVTQRNATRNQSTADYQSKKIFIFDNRYIEGVFKNNSGGSFTLSPGMLAVRDIAVAGGFLPATADNIADVIGVVAVDGSVVLANAATANVNVCTKGGIDGNMLILPATVTLNTVPTDAAKTVRDILEGIGLHIDTSSVEMTKFDN</sequence>
<evidence type="ECO:0000313" key="2">
    <source>
        <dbReference type="Proteomes" id="UP001517247"/>
    </source>
</evidence>
<comment type="caution">
    <text evidence="1">The sequence shown here is derived from an EMBL/GenBank/DDBJ whole genome shotgun (WGS) entry which is preliminary data.</text>
</comment>
<dbReference type="Proteomes" id="UP001517247">
    <property type="component" value="Unassembled WGS sequence"/>
</dbReference>
<reference evidence="1 2" key="1">
    <citation type="submission" date="2024-12" db="EMBL/GenBank/DDBJ databases">
        <authorList>
            <person name="Hu S."/>
        </authorList>
    </citation>
    <scope>NUCLEOTIDE SEQUENCE [LARGE SCALE GENOMIC DNA]</scope>
    <source>
        <strain evidence="1 2">THG-T11</strain>
    </source>
</reference>
<accession>A0ABW9J2X1</accession>
<dbReference type="EMBL" id="SSHJ02000001">
    <property type="protein sequence ID" value="MFN0254500.1"/>
    <property type="molecule type" value="Genomic_DNA"/>
</dbReference>
<protein>
    <submittedName>
        <fullName evidence="1">Uncharacterized protein</fullName>
    </submittedName>
</protein>
<dbReference type="RefSeq" id="WP_138721649.1">
    <property type="nucleotide sequence ID" value="NZ_SSHJ02000001.1"/>
</dbReference>
<organism evidence="1 2">
    <name type="scientific">Pedobacter ureilyticus</name>
    <dbReference type="NCBI Taxonomy" id="1393051"/>
    <lineage>
        <taxon>Bacteria</taxon>
        <taxon>Pseudomonadati</taxon>
        <taxon>Bacteroidota</taxon>
        <taxon>Sphingobacteriia</taxon>
        <taxon>Sphingobacteriales</taxon>
        <taxon>Sphingobacteriaceae</taxon>
        <taxon>Pedobacter</taxon>
    </lineage>
</organism>
<evidence type="ECO:0000313" key="1">
    <source>
        <dbReference type="EMBL" id="MFN0254500.1"/>
    </source>
</evidence>
<gene>
    <name evidence="1" type="ORF">E6A44_002900</name>
</gene>